<feature type="region of interest" description="Disordered" evidence="6">
    <location>
        <begin position="145"/>
        <end position="173"/>
    </location>
</feature>
<dbReference type="EMBL" id="CAJPDQ010000009">
    <property type="protein sequence ID" value="CAF9914503.1"/>
    <property type="molecule type" value="Genomic_DNA"/>
</dbReference>
<evidence type="ECO:0000256" key="3">
    <source>
        <dbReference type="ARBA" id="ARBA00005459"/>
    </source>
</evidence>
<dbReference type="InterPro" id="IPR013900">
    <property type="entry name" value="RNR_inhibitor"/>
</dbReference>
<comment type="caution">
    <text evidence="7">The sequence shown here is derived from an EMBL/GenBank/DDBJ whole genome shotgun (WGS) entry which is preliminary data.</text>
</comment>
<dbReference type="GO" id="GO:0008104">
    <property type="term" value="P:intracellular protein localization"/>
    <property type="evidence" value="ECO:0007669"/>
    <property type="project" value="TreeGrafter"/>
</dbReference>
<dbReference type="OrthoDB" id="4072855at2759"/>
<name>A0A8H3F2F7_9LECA</name>
<keyword evidence="8" id="KW-1185">Reference proteome</keyword>
<evidence type="ECO:0000256" key="6">
    <source>
        <dbReference type="SAM" id="MobiDB-lite"/>
    </source>
</evidence>
<dbReference type="Proteomes" id="UP000664169">
    <property type="component" value="Unassembled WGS sequence"/>
</dbReference>
<dbReference type="AlphaFoldDB" id="A0A8H3F2F7"/>
<evidence type="ECO:0000256" key="5">
    <source>
        <dbReference type="ARBA" id="ARBA00023242"/>
    </source>
</evidence>
<dbReference type="PANTHER" id="PTHR28081:SF1">
    <property type="entry name" value="DAMAGE-REGULATED IMPORT FACILITATOR 1"/>
    <property type="match status" value="1"/>
</dbReference>
<evidence type="ECO:0000256" key="1">
    <source>
        <dbReference type="ARBA" id="ARBA00004123"/>
    </source>
</evidence>
<reference evidence="7" key="1">
    <citation type="submission" date="2021-03" db="EMBL/GenBank/DDBJ databases">
        <authorList>
            <person name="Tagirdzhanova G."/>
        </authorList>
    </citation>
    <scope>NUCLEOTIDE SEQUENCE</scope>
</reference>
<comment type="subcellular location">
    <subcellularLocation>
        <location evidence="2">Cytoplasm</location>
    </subcellularLocation>
    <subcellularLocation>
        <location evidence="1">Nucleus</location>
    </subcellularLocation>
</comment>
<feature type="compositionally biased region" description="Low complexity" evidence="6">
    <location>
        <begin position="93"/>
        <end position="108"/>
    </location>
</feature>
<dbReference type="GO" id="GO:1990846">
    <property type="term" value="F:ribonucleoside-diphosphate reductase inhibitor activity"/>
    <property type="evidence" value="ECO:0007669"/>
    <property type="project" value="TreeGrafter"/>
</dbReference>
<evidence type="ECO:0000256" key="4">
    <source>
        <dbReference type="ARBA" id="ARBA00022490"/>
    </source>
</evidence>
<dbReference type="GO" id="GO:0005634">
    <property type="term" value="C:nucleus"/>
    <property type="evidence" value="ECO:0007669"/>
    <property type="project" value="UniProtKB-SubCell"/>
</dbReference>
<protein>
    <submittedName>
        <fullName evidence="7">Uncharacterized protein</fullName>
    </submittedName>
</protein>
<dbReference type="GO" id="GO:0005737">
    <property type="term" value="C:cytoplasm"/>
    <property type="evidence" value="ECO:0007669"/>
    <property type="project" value="UniProtKB-SubCell"/>
</dbReference>
<feature type="region of interest" description="Disordered" evidence="6">
    <location>
        <begin position="90"/>
        <end position="131"/>
    </location>
</feature>
<proteinExistence type="inferred from homology"/>
<dbReference type="Pfam" id="PF08591">
    <property type="entry name" value="RNR_inhib"/>
    <property type="match status" value="1"/>
</dbReference>
<gene>
    <name evidence="7" type="ORF">GOMPHAMPRED_008177</name>
</gene>
<sequence length="195" mass="22390">MASKIRKFKHTFNSTPLNSAPLQSPELQTSLLQVGMRVRKSIGQGYRTQWALIEEKLRAERTLYKKQNNDVLLWEDKSERAQNEDEINAIPASQDSITSIESSQSVSSCNPIPRPRRKRSRTEENEKECDDEAMDAISTHLRPIAQATSRRKYITPKNPFPKDPENNGIFTDFEDATFLDPRNHRSVEMDKARSA</sequence>
<evidence type="ECO:0000256" key="2">
    <source>
        <dbReference type="ARBA" id="ARBA00004496"/>
    </source>
</evidence>
<evidence type="ECO:0000313" key="8">
    <source>
        <dbReference type="Proteomes" id="UP000664169"/>
    </source>
</evidence>
<keyword evidence="5" id="KW-0539">Nucleus</keyword>
<dbReference type="PANTHER" id="PTHR28081">
    <property type="entry name" value="DAMAGE-REGULATED IMPORT FACILITATOR 1-RELATED"/>
    <property type="match status" value="1"/>
</dbReference>
<evidence type="ECO:0000313" key="7">
    <source>
        <dbReference type="EMBL" id="CAF9914503.1"/>
    </source>
</evidence>
<organism evidence="7 8">
    <name type="scientific">Gomphillus americanus</name>
    <dbReference type="NCBI Taxonomy" id="1940652"/>
    <lineage>
        <taxon>Eukaryota</taxon>
        <taxon>Fungi</taxon>
        <taxon>Dikarya</taxon>
        <taxon>Ascomycota</taxon>
        <taxon>Pezizomycotina</taxon>
        <taxon>Lecanoromycetes</taxon>
        <taxon>OSLEUM clade</taxon>
        <taxon>Ostropomycetidae</taxon>
        <taxon>Ostropales</taxon>
        <taxon>Graphidaceae</taxon>
        <taxon>Gomphilloideae</taxon>
        <taxon>Gomphillus</taxon>
    </lineage>
</organism>
<comment type="similarity">
    <text evidence="3">Belongs to the DIF1/spd1 family.</text>
</comment>
<accession>A0A8H3F2F7</accession>
<keyword evidence="4" id="KW-0963">Cytoplasm</keyword>